<gene>
    <name evidence="3" type="ORF">RM780_18465</name>
</gene>
<name>A0ABU2LBG8_9ACTN</name>
<comment type="caution">
    <text evidence="3">The sequence shown here is derived from an EMBL/GenBank/DDBJ whole genome shotgun (WGS) entry which is preliminary data.</text>
</comment>
<dbReference type="Proteomes" id="UP001183388">
    <property type="component" value="Unassembled WGS sequence"/>
</dbReference>
<sequence length="119" mass="12786">MATGYLLVMGCLAVGTRLARRPGPRPAAPGHGWAALLRRVGATAAGGYLVLAAVVTGYYFGVARLGGDFLADALTGTARLLALVLPLWLAASWLTERARARRSRTRRSRARRSQPRSRE</sequence>
<accession>A0ABU2LBG8</accession>
<feature type="region of interest" description="Disordered" evidence="1">
    <location>
        <begin position="97"/>
        <end position="119"/>
    </location>
</feature>
<evidence type="ECO:0000256" key="1">
    <source>
        <dbReference type="SAM" id="MobiDB-lite"/>
    </source>
</evidence>
<protein>
    <submittedName>
        <fullName evidence="3">DUF6256 family protein</fullName>
    </submittedName>
</protein>
<organism evidence="3 4">
    <name type="scientific">Streptomyces boetiae</name>
    <dbReference type="NCBI Taxonomy" id="3075541"/>
    <lineage>
        <taxon>Bacteria</taxon>
        <taxon>Bacillati</taxon>
        <taxon>Actinomycetota</taxon>
        <taxon>Actinomycetes</taxon>
        <taxon>Kitasatosporales</taxon>
        <taxon>Streptomycetaceae</taxon>
        <taxon>Streptomyces</taxon>
    </lineage>
</organism>
<feature type="transmembrane region" description="Helical" evidence="2">
    <location>
        <begin position="73"/>
        <end position="94"/>
    </location>
</feature>
<feature type="compositionally biased region" description="Basic residues" evidence="1">
    <location>
        <begin position="99"/>
        <end position="119"/>
    </location>
</feature>
<keyword evidence="2" id="KW-0472">Membrane</keyword>
<dbReference type="EMBL" id="JAVREN010000028">
    <property type="protein sequence ID" value="MDT0308930.1"/>
    <property type="molecule type" value="Genomic_DNA"/>
</dbReference>
<feature type="transmembrane region" description="Helical" evidence="2">
    <location>
        <begin position="40"/>
        <end position="61"/>
    </location>
</feature>
<reference evidence="4" key="1">
    <citation type="submission" date="2023-07" db="EMBL/GenBank/DDBJ databases">
        <title>30 novel species of actinomycetes from the DSMZ collection.</title>
        <authorList>
            <person name="Nouioui I."/>
        </authorList>
    </citation>
    <scope>NUCLEOTIDE SEQUENCE [LARGE SCALE GENOMIC DNA]</scope>
    <source>
        <strain evidence="4">DSM 44917</strain>
    </source>
</reference>
<evidence type="ECO:0000313" key="4">
    <source>
        <dbReference type="Proteomes" id="UP001183388"/>
    </source>
</evidence>
<evidence type="ECO:0000256" key="2">
    <source>
        <dbReference type="SAM" id="Phobius"/>
    </source>
</evidence>
<keyword evidence="2" id="KW-0812">Transmembrane</keyword>
<keyword evidence="2" id="KW-1133">Transmembrane helix</keyword>
<keyword evidence="4" id="KW-1185">Reference proteome</keyword>
<dbReference type="Pfam" id="PF19770">
    <property type="entry name" value="DUF6256"/>
    <property type="match status" value="1"/>
</dbReference>
<dbReference type="InterPro" id="IPR046223">
    <property type="entry name" value="DUF6256"/>
</dbReference>
<proteinExistence type="predicted"/>
<dbReference type="RefSeq" id="WP_311631879.1">
    <property type="nucleotide sequence ID" value="NZ_JAVREN010000028.1"/>
</dbReference>
<evidence type="ECO:0000313" key="3">
    <source>
        <dbReference type="EMBL" id="MDT0308930.1"/>
    </source>
</evidence>